<reference evidence="9" key="1">
    <citation type="submission" date="2019-09" db="EMBL/GenBank/DDBJ databases">
        <title>Mumia zhuanghuii sp. nov. isolated from the intestinal contents of plateau pika (Ochotona curzoniae) in the Qinghai-Tibet plateau of China.</title>
        <authorList>
            <person name="Tian Z."/>
        </authorList>
    </citation>
    <scope>NUCLEOTIDE SEQUENCE [LARGE SCALE GENOMIC DNA]</scope>
    <source>
        <strain evidence="9">JCM 30598</strain>
    </source>
</reference>
<evidence type="ECO:0000256" key="2">
    <source>
        <dbReference type="ARBA" id="ARBA00022801"/>
    </source>
</evidence>
<evidence type="ECO:0000259" key="7">
    <source>
        <dbReference type="Pfam" id="PF18565"/>
    </source>
</evidence>
<dbReference type="InterPro" id="IPR036156">
    <property type="entry name" value="Beta-gal/glucu_dom_sf"/>
</dbReference>
<dbReference type="OrthoDB" id="9762066at2"/>
<dbReference type="Gene3D" id="2.60.40.10">
    <property type="entry name" value="Immunoglobulins"/>
    <property type="match status" value="3"/>
</dbReference>
<proteinExistence type="inferred from homology"/>
<comment type="caution">
    <text evidence="8">The sequence shown here is derived from an EMBL/GenBank/DDBJ whole genome shotgun (WGS) entry which is preliminary data.</text>
</comment>
<dbReference type="InterPro" id="IPR032311">
    <property type="entry name" value="DUF4982"/>
</dbReference>
<dbReference type="InterPro" id="IPR013783">
    <property type="entry name" value="Ig-like_fold"/>
</dbReference>
<dbReference type="InterPro" id="IPR040605">
    <property type="entry name" value="Glyco_hydro2_dom5"/>
</dbReference>
<dbReference type="InterPro" id="IPR006103">
    <property type="entry name" value="Glyco_hydro_2_cat"/>
</dbReference>
<dbReference type="SUPFAM" id="SSF49303">
    <property type="entry name" value="beta-Galactosidase/glucuronidase domain"/>
    <property type="match status" value="1"/>
</dbReference>
<evidence type="ECO:0000259" key="4">
    <source>
        <dbReference type="Pfam" id="PF00703"/>
    </source>
</evidence>
<dbReference type="InterPro" id="IPR017853">
    <property type="entry name" value="GH"/>
</dbReference>
<evidence type="ECO:0000313" key="8">
    <source>
        <dbReference type="EMBL" id="KAA9110880.1"/>
    </source>
</evidence>
<dbReference type="Gene3D" id="3.20.20.80">
    <property type="entry name" value="Glycosidases"/>
    <property type="match status" value="1"/>
</dbReference>
<dbReference type="InterPro" id="IPR008979">
    <property type="entry name" value="Galactose-bd-like_sf"/>
</dbReference>
<dbReference type="GO" id="GO:0004553">
    <property type="term" value="F:hydrolase activity, hydrolyzing O-glycosyl compounds"/>
    <property type="evidence" value="ECO:0007669"/>
    <property type="project" value="InterPro"/>
</dbReference>
<dbReference type="PRINTS" id="PR00132">
    <property type="entry name" value="GLHYDRLASE2"/>
</dbReference>
<dbReference type="PANTHER" id="PTHR42732">
    <property type="entry name" value="BETA-GALACTOSIDASE"/>
    <property type="match status" value="1"/>
</dbReference>
<dbReference type="Pfam" id="PF16355">
    <property type="entry name" value="DUF4982"/>
    <property type="match status" value="1"/>
</dbReference>
<keyword evidence="2 8" id="KW-0378">Hydrolase</keyword>
<evidence type="ECO:0000259" key="6">
    <source>
        <dbReference type="Pfam" id="PF16355"/>
    </source>
</evidence>
<evidence type="ECO:0000256" key="1">
    <source>
        <dbReference type="ARBA" id="ARBA00007401"/>
    </source>
</evidence>
<evidence type="ECO:0000259" key="5">
    <source>
        <dbReference type="Pfam" id="PF02836"/>
    </source>
</evidence>
<dbReference type="AlphaFoldDB" id="A0A5J5J4E7"/>
<dbReference type="InterPro" id="IPR006101">
    <property type="entry name" value="Glyco_hydro_2"/>
</dbReference>
<dbReference type="Pfam" id="PF00703">
    <property type="entry name" value="Glyco_hydro_2"/>
    <property type="match status" value="1"/>
</dbReference>
<feature type="domain" description="DUF4982" evidence="6">
    <location>
        <begin position="631"/>
        <end position="688"/>
    </location>
</feature>
<evidence type="ECO:0000313" key="9">
    <source>
        <dbReference type="Proteomes" id="UP000325827"/>
    </source>
</evidence>
<dbReference type="GO" id="GO:0005975">
    <property type="term" value="P:carbohydrate metabolic process"/>
    <property type="evidence" value="ECO:0007669"/>
    <property type="project" value="InterPro"/>
</dbReference>
<evidence type="ECO:0000256" key="3">
    <source>
        <dbReference type="ARBA" id="ARBA00023295"/>
    </source>
</evidence>
<dbReference type="EMBL" id="VYSA01000001">
    <property type="protein sequence ID" value="KAA9110880.1"/>
    <property type="molecule type" value="Genomic_DNA"/>
</dbReference>
<dbReference type="InterPro" id="IPR008964">
    <property type="entry name" value="Invasin/intimin_cell_adhesion"/>
</dbReference>
<dbReference type="InterPro" id="IPR051913">
    <property type="entry name" value="GH2_Domain-Containing"/>
</dbReference>
<dbReference type="PANTHER" id="PTHR42732:SF1">
    <property type="entry name" value="BETA-MANNOSIDASE"/>
    <property type="match status" value="1"/>
</dbReference>
<feature type="domain" description="Glycoside hydrolase family 2 catalytic" evidence="5">
    <location>
        <begin position="275"/>
        <end position="422"/>
    </location>
</feature>
<protein>
    <submittedName>
        <fullName evidence="8">Glycoside hydrolase family 2 protein</fullName>
    </submittedName>
</protein>
<dbReference type="Gene3D" id="2.60.120.260">
    <property type="entry name" value="Galactose-binding domain-like"/>
    <property type="match status" value="1"/>
</dbReference>
<feature type="domain" description="Glycoside hydrolase family 2 immunoglobulin-like beta-sandwich" evidence="4">
    <location>
        <begin position="166"/>
        <end position="265"/>
    </location>
</feature>
<dbReference type="Pfam" id="PF18565">
    <property type="entry name" value="Glyco_hydro2_C5"/>
    <property type="match status" value="1"/>
</dbReference>
<keyword evidence="3" id="KW-0326">Glycosidase</keyword>
<dbReference type="SUPFAM" id="SSF51445">
    <property type="entry name" value="(Trans)glycosidases"/>
    <property type="match status" value="1"/>
</dbReference>
<feature type="domain" description="Glycoside hydrolase family 2" evidence="7">
    <location>
        <begin position="703"/>
        <end position="803"/>
    </location>
</feature>
<gene>
    <name evidence="8" type="ORF">F6B43_04400</name>
</gene>
<dbReference type="Proteomes" id="UP000325827">
    <property type="component" value="Unassembled WGS sequence"/>
</dbReference>
<dbReference type="InterPro" id="IPR006102">
    <property type="entry name" value="Ig-like_GH2"/>
</dbReference>
<dbReference type="SUPFAM" id="SSF49373">
    <property type="entry name" value="Invasin/intimin cell-adhesion fragments"/>
    <property type="match status" value="1"/>
</dbReference>
<dbReference type="RefSeq" id="WP_150447653.1">
    <property type="nucleotide sequence ID" value="NZ_VYSA01000001.1"/>
</dbReference>
<dbReference type="Pfam" id="PF02836">
    <property type="entry name" value="Glyco_hydro_2_C"/>
    <property type="match status" value="1"/>
</dbReference>
<comment type="similarity">
    <text evidence="1">Belongs to the glycosyl hydrolase 2 family.</text>
</comment>
<dbReference type="SUPFAM" id="SSF49785">
    <property type="entry name" value="Galactose-binding domain-like"/>
    <property type="match status" value="1"/>
</dbReference>
<sequence>MRSTPFLTGWSVSPKRGLFDGLGADAAPAQAVTLPHDAMIGYERSADAPSGEHSGYFPGGAVQYTRTLEVDASEADLVHTLVFDGVYRDAMVYVNDEFAAQRPNGYARFAVRLDPFLRFDAPNTIRVESRAHRDSRWYSGLGIHRGVSLLTGPPVHVALDGIRVSTPDVDDAGALVQVETTVVNDSLRTLTLVAVVTLRGPDGSVVGGGRTPITLLAGESGVARERLWVASPERWSLESPALYRAELTLDAGDDGDTDAATFGIRSLQLDPHHGLRINGETVKLRGACIHHDNGILGARAIGYAEERRIRILKDAGFNAIRSAHNPLSPETLAACDRIGMLVMDESFDMWAESKSPFDYALSFPEWWERDIESMVAKDFNHPSVVFYSLGNEIPETGRPHGSRLGRLLADKVRVLDPTRFTTNSINGLVSVIKELPPMGGADAAPNDINDAMAADPGEMMTAIVGSDLVTQRTEESFAAVDAAGLNYGDSRYVSDAAAFPNRIIIGTETFATRLDRAWPLILENDHVIGEFTWTGWDYLGEAGIGRVDYTETGGAFAGTSGPFPWQLAWCGDIDITGSRRPASYFREVVYGLRDRPYIAVRRPRTDGLKPASGPWSWSDSIASWSWTVAPGTPVTVEVYSDAERVDLLLNGAVVGSAGAGRDNGYRAIFEVPFTPGELVAVAVADGVESGRDVLRSASGDIELRLSAERAQIRAAFDDLAFLTITLTDADGVEWQGDDREVEVTADGPGELIGLGSSDPRTTLSYLGSRTRTFDGRAQAIVRPTGPGDITVTASAQGLGSRTVVVRAVRG</sequence>
<organism evidence="8 9">
    <name type="scientific">Microbacterium rhizomatis</name>
    <dbReference type="NCBI Taxonomy" id="1631477"/>
    <lineage>
        <taxon>Bacteria</taxon>
        <taxon>Bacillati</taxon>
        <taxon>Actinomycetota</taxon>
        <taxon>Actinomycetes</taxon>
        <taxon>Micrococcales</taxon>
        <taxon>Microbacteriaceae</taxon>
        <taxon>Microbacterium</taxon>
    </lineage>
</organism>
<name>A0A5J5J4E7_9MICO</name>
<accession>A0A5J5J4E7</accession>
<keyword evidence="9" id="KW-1185">Reference proteome</keyword>